<name>A0AC60W4B8_9ARCH</name>
<accession>A0AC60W4B8</accession>
<keyword evidence="1" id="KW-0489">Methyltransferase</keyword>
<proteinExistence type="predicted"/>
<evidence type="ECO:0000313" key="1">
    <source>
        <dbReference type="EMBL" id="MBA4454550.1"/>
    </source>
</evidence>
<keyword evidence="1" id="KW-0808">Transferase</keyword>
<comment type="caution">
    <text evidence="1">The sequence shown here is derived from an EMBL/GenBank/DDBJ whole genome shotgun (WGS) entry which is preliminary data.</text>
</comment>
<gene>
    <name evidence="1" type="ORF">H2B05_06370</name>
</gene>
<protein>
    <submittedName>
        <fullName evidence="1">Methyltransferase domain-containing protein</fullName>
    </submittedName>
</protein>
<evidence type="ECO:0000313" key="2">
    <source>
        <dbReference type="Proteomes" id="UP000526786"/>
    </source>
</evidence>
<reference evidence="1 2" key="1">
    <citation type="journal article" date="2020" name="Appl. Environ. Microbiol.">
        <title>Genomic Characteristics of a Novel Species of Ammonia-Oxidizing Archaea from the Jiulong River Estuary.</title>
        <authorList>
            <person name="Zou D."/>
            <person name="Wan R."/>
            <person name="Han L."/>
            <person name="Xu M.N."/>
            <person name="Liu Y."/>
            <person name="Liu H."/>
            <person name="Kao S.J."/>
            <person name="Li M."/>
        </authorList>
    </citation>
    <scope>NUCLEOTIDE SEQUENCE [LARGE SCALE GENOMIC DNA]</scope>
    <source>
        <strain evidence="1">W2bin3</strain>
    </source>
</reference>
<sequence length="274" mass="30296">MDDDAISTHYGISGILNSILEGLKSSGKDLNSLKPEDLAPIDEFHTRGKESTLEITQLAELQAHHNVLDVGCGLGGSARYIADEFGCSVIGIDLTDEYIDVANKLTELVNLNDKVSFKQGSALNLPFSSDQFDVVWTEHAQMNISDKDKFYSEISRVLKPKGRIVFHDVFAGSTANPHYPTPWAEHESISSLCTQDQAKASITKSHLKIEKWIDKSKQSLEFFKNMAKKTDQPGSPPLGFHLLMGKTAKTKFENQTLNLEENRVSIVQGTASKI</sequence>
<dbReference type="EMBL" id="JACENC010000250">
    <property type="protein sequence ID" value="MBA4454550.1"/>
    <property type="molecule type" value="Genomic_DNA"/>
</dbReference>
<organism evidence="1 2">
    <name type="scientific">Candidatus Nitrosomaritimum aestuariumsis</name>
    <dbReference type="NCBI Taxonomy" id="3342354"/>
    <lineage>
        <taxon>Archaea</taxon>
        <taxon>Nitrososphaerota</taxon>
        <taxon>Nitrososphaeria</taxon>
        <taxon>Nitrosopumilales</taxon>
        <taxon>Nitrosopumilaceae</taxon>
        <taxon>Candidatus Nitrosomaritimum</taxon>
    </lineage>
</organism>
<dbReference type="Proteomes" id="UP000526786">
    <property type="component" value="Unassembled WGS sequence"/>
</dbReference>